<dbReference type="InterPro" id="IPR012258">
    <property type="entry name" value="Acyl-CoA_oxidase"/>
</dbReference>
<organism evidence="8 9">
    <name type="scientific">Lentzea kristufekii</name>
    <dbReference type="NCBI Taxonomy" id="3095430"/>
    <lineage>
        <taxon>Bacteria</taxon>
        <taxon>Bacillati</taxon>
        <taxon>Actinomycetota</taxon>
        <taxon>Actinomycetes</taxon>
        <taxon>Pseudonocardiales</taxon>
        <taxon>Pseudonocardiaceae</taxon>
        <taxon>Lentzea</taxon>
    </lineage>
</organism>
<dbReference type="InterPro" id="IPR055060">
    <property type="entry name" value="ACOX_C_alpha1"/>
</dbReference>
<dbReference type="Pfam" id="PF22924">
    <property type="entry name" value="ACOX_C_alpha1"/>
    <property type="match status" value="1"/>
</dbReference>
<evidence type="ECO:0000256" key="1">
    <source>
        <dbReference type="ARBA" id="ARBA00001974"/>
    </source>
</evidence>
<dbReference type="RefSeq" id="WP_319987361.1">
    <property type="nucleotide sequence ID" value="NZ_JAXAVV010000016.1"/>
</dbReference>
<dbReference type="Gene3D" id="2.40.110.10">
    <property type="entry name" value="Butyryl-CoA Dehydrogenase, subunit A, domain 2"/>
    <property type="match status" value="1"/>
</dbReference>
<accession>A0ABU4TZ69</accession>
<reference evidence="8 9" key="2">
    <citation type="submission" date="2023-11" db="EMBL/GenBank/DDBJ databases">
        <authorList>
            <person name="Lara A.C."/>
            <person name="Chronakova A."/>
        </authorList>
    </citation>
    <scope>NUCLEOTIDE SEQUENCE [LARGE SCALE GENOMIC DNA]</scope>
    <source>
        <strain evidence="8 9">BCCO 10_0798</strain>
    </source>
</reference>
<protein>
    <submittedName>
        <fullName evidence="8">Acyl-CoA dehydrogenase</fullName>
    </submittedName>
</protein>
<evidence type="ECO:0000259" key="6">
    <source>
        <dbReference type="Pfam" id="PF01756"/>
    </source>
</evidence>
<keyword evidence="4" id="KW-0274">FAD</keyword>
<comment type="similarity">
    <text evidence="2">Belongs to the acyl-CoA oxidase family.</text>
</comment>
<gene>
    <name evidence="8" type="ORF">SK571_29595</name>
</gene>
<evidence type="ECO:0000313" key="8">
    <source>
        <dbReference type="EMBL" id="MDX8053546.1"/>
    </source>
</evidence>
<evidence type="ECO:0000259" key="7">
    <source>
        <dbReference type="Pfam" id="PF22924"/>
    </source>
</evidence>
<keyword evidence="9" id="KW-1185">Reference proteome</keyword>
<comment type="cofactor">
    <cofactor evidence="1">
        <name>FAD</name>
        <dbReference type="ChEBI" id="CHEBI:57692"/>
    </cofactor>
</comment>
<feature type="domain" description="Acyl-CoA oxidase C-alpha1" evidence="7">
    <location>
        <begin position="281"/>
        <end position="424"/>
    </location>
</feature>
<evidence type="ECO:0000256" key="4">
    <source>
        <dbReference type="ARBA" id="ARBA00022827"/>
    </source>
</evidence>
<dbReference type="SUPFAM" id="SSF56645">
    <property type="entry name" value="Acyl-CoA dehydrogenase NM domain-like"/>
    <property type="match status" value="1"/>
</dbReference>
<dbReference type="PANTHER" id="PTHR10909:SF382">
    <property type="entry name" value="ACYL-COENZYME A OXIDASE"/>
    <property type="match status" value="1"/>
</dbReference>
<dbReference type="InterPro" id="IPR009100">
    <property type="entry name" value="AcylCoA_DH/oxidase_NM_dom_sf"/>
</dbReference>
<keyword evidence="5" id="KW-0560">Oxidoreductase</keyword>
<reference evidence="8 9" key="1">
    <citation type="submission" date="2023-11" db="EMBL/GenBank/DDBJ databases">
        <title>Lentzea sokolovensis, sp. nov., Lentzea kristufkii, sp. nov., and Lentzea miocenensis, sp. nov., rare actinobacteria from Sokolov Coal Basin, Miocene lacustrine sediment, Czech Republic.</title>
        <authorList>
            <person name="Lara A."/>
            <person name="Kotroba L."/>
            <person name="Nouioui I."/>
            <person name="Neumann-Schaal M."/>
            <person name="Mast Y."/>
            <person name="Chronakova A."/>
        </authorList>
    </citation>
    <scope>NUCLEOTIDE SEQUENCE [LARGE SCALE GENOMIC DNA]</scope>
    <source>
        <strain evidence="8 9">BCCO 10_0798</strain>
    </source>
</reference>
<dbReference type="InterPro" id="IPR046373">
    <property type="entry name" value="Acyl-CoA_Oxase/DH_mid-dom_sf"/>
</dbReference>
<name>A0ABU4TZ69_9PSEU</name>
<feature type="domain" description="Acyl-CoA oxidase C-terminal" evidence="6">
    <location>
        <begin position="463"/>
        <end position="583"/>
    </location>
</feature>
<dbReference type="Pfam" id="PF01756">
    <property type="entry name" value="ACOX"/>
    <property type="match status" value="1"/>
</dbReference>
<dbReference type="InterPro" id="IPR002655">
    <property type="entry name" value="Acyl-CoA_oxidase_C"/>
</dbReference>
<sequence>MDDISHRDLRALVHATADQSTADLLADLSAEPLFDHHDGLGNEEQCRLTYRRLRRLGEQLGPVSKLLSDPPRLFTTLEWCAVTSPSLFLATTLHTCLGLGTIDEFGRGRDDIADWIGELDSLKSFGSLLVTESGLGNSHVGIRTEAVHDPLTGEFVLHTPDDAAGKFMPNVGLDGVRKLGVVYARLITSGADRGVFGFVLPIRDENGPQPGICITALPEAPFLPLDYAAIAFDRVRIPARSLLHDSARLEADGRFHDPLGGPEERLLRSLDVRHRAWVACASALAAVIRTTAALAIRFSADRRTLSRSAPEQPVLAYRSQQLPLVGALAEAYALTSLVNRVKRTWSGAESDPDPSWSSGFTRTVGLVKAQCGTAAERVASECAQRCGAHGMFGVNRFAGYLGLGHVLGPAAGDSRLITLEAAKAMAAGTAYRPPSPRITQPNRRDISQPRIALDLIALHERGLHETLADGMRTAVRRGQPPFEAWNNRSWLASELVEAHITRLTLEALLADADRLSDGHGKDSVIRLASFFALRHIESSSGWYLAEEVLTAQQVRMIPVALNLLCERLYPDAVSLADALQMPGSTVTAAQFSTSH</sequence>
<dbReference type="SUPFAM" id="SSF47203">
    <property type="entry name" value="Acyl-CoA dehydrogenase C-terminal domain-like"/>
    <property type="match status" value="2"/>
</dbReference>
<evidence type="ECO:0000313" key="9">
    <source>
        <dbReference type="Proteomes" id="UP001271792"/>
    </source>
</evidence>
<proteinExistence type="inferred from homology"/>
<evidence type="ECO:0000256" key="5">
    <source>
        <dbReference type="ARBA" id="ARBA00023002"/>
    </source>
</evidence>
<evidence type="ECO:0000256" key="2">
    <source>
        <dbReference type="ARBA" id="ARBA00006288"/>
    </source>
</evidence>
<keyword evidence="3" id="KW-0285">Flavoprotein</keyword>
<dbReference type="EMBL" id="JAXAVV010000016">
    <property type="protein sequence ID" value="MDX8053546.1"/>
    <property type="molecule type" value="Genomic_DNA"/>
</dbReference>
<dbReference type="InterPro" id="IPR036250">
    <property type="entry name" value="AcylCo_DH-like_C"/>
</dbReference>
<evidence type="ECO:0000256" key="3">
    <source>
        <dbReference type="ARBA" id="ARBA00022630"/>
    </source>
</evidence>
<comment type="caution">
    <text evidence="8">The sequence shown here is derived from an EMBL/GenBank/DDBJ whole genome shotgun (WGS) entry which is preliminary data.</text>
</comment>
<dbReference type="Proteomes" id="UP001271792">
    <property type="component" value="Unassembled WGS sequence"/>
</dbReference>
<dbReference type="Gene3D" id="1.20.140.10">
    <property type="entry name" value="Butyryl-CoA Dehydrogenase, subunit A, domain 3"/>
    <property type="match status" value="2"/>
</dbReference>
<dbReference type="PANTHER" id="PTHR10909">
    <property type="entry name" value="ELECTRON TRANSPORT OXIDOREDUCTASE"/>
    <property type="match status" value="1"/>
</dbReference>